<accession>A0A2N5VBL6</accession>
<reference evidence="4 5" key="1">
    <citation type="submission" date="2017-11" db="EMBL/GenBank/DDBJ databases">
        <title>De novo assembly and phasing of dikaryotic genomes from two isolates of Puccinia coronata f. sp. avenae, the causal agent of oat crown rust.</title>
        <authorList>
            <person name="Miller M.E."/>
            <person name="Zhang Y."/>
            <person name="Omidvar V."/>
            <person name="Sperschneider J."/>
            <person name="Schwessinger B."/>
            <person name="Raley C."/>
            <person name="Palmer J.M."/>
            <person name="Garnica D."/>
            <person name="Upadhyaya N."/>
            <person name="Rathjen J."/>
            <person name="Taylor J.M."/>
            <person name="Park R.F."/>
            <person name="Dodds P.N."/>
            <person name="Hirsch C.D."/>
            <person name="Kianian S.F."/>
            <person name="Figueroa M."/>
        </authorList>
    </citation>
    <scope>NUCLEOTIDE SEQUENCE [LARGE SCALE GENOMIC DNA]</scope>
    <source>
        <strain evidence="4">12NC29</strain>
    </source>
</reference>
<dbReference type="Pfam" id="PF17919">
    <property type="entry name" value="RT_RNaseH_2"/>
    <property type="match status" value="1"/>
</dbReference>
<dbReference type="Proteomes" id="UP000235388">
    <property type="component" value="Unassembled WGS sequence"/>
</dbReference>
<keyword evidence="5" id="KW-1185">Reference proteome</keyword>
<feature type="region of interest" description="Disordered" evidence="2">
    <location>
        <begin position="289"/>
        <end position="314"/>
    </location>
</feature>
<organism evidence="4 5">
    <name type="scientific">Puccinia coronata f. sp. avenae</name>
    <dbReference type="NCBI Taxonomy" id="200324"/>
    <lineage>
        <taxon>Eukaryota</taxon>
        <taxon>Fungi</taxon>
        <taxon>Dikarya</taxon>
        <taxon>Basidiomycota</taxon>
        <taxon>Pucciniomycotina</taxon>
        <taxon>Pucciniomycetes</taxon>
        <taxon>Pucciniales</taxon>
        <taxon>Pucciniaceae</taxon>
        <taxon>Puccinia</taxon>
    </lineage>
</organism>
<comment type="caution">
    <text evidence="4">The sequence shown here is derived from an EMBL/GenBank/DDBJ whole genome shotgun (WGS) entry which is preliminary data.</text>
</comment>
<dbReference type="EMBL" id="PGCJ01000111">
    <property type="protein sequence ID" value="PLW47375.1"/>
    <property type="molecule type" value="Genomic_DNA"/>
</dbReference>
<dbReference type="InterPro" id="IPR041577">
    <property type="entry name" value="RT_RNaseH_2"/>
</dbReference>
<gene>
    <name evidence="4" type="ORF">PCANC_05867</name>
</gene>
<evidence type="ECO:0000256" key="2">
    <source>
        <dbReference type="SAM" id="MobiDB-lite"/>
    </source>
</evidence>
<dbReference type="OrthoDB" id="3268967at2759"/>
<feature type="domain" description="Reverse transcriptase/retrotransposon-derived protein RNase H-like" evidence="3">
    <location>
        <begin position="8"/>
        <end position="83"/>
    </location>
</feature>
<evidence type="ECO:0000256" key="1">
    <source>
        <dbReference type="ARBA" id="ARBA00023268"/>
    </source>
</evidence>
<dbReference type="PANTHER" id="PTHR37984">
    <property type="entry name" value="PROTEIN CBG26694"/>
    <property type="match status" value="1"/>
</dbReference>
<dbReference type="STRING" id="200324.A0A2N5VBL6"/>
<dbReference type="GO" id="GO:0003824">
    <property type="term" value="F:catalytic activity"/>
    <property type="evidence" value="ECO:0007669"/>
    <property type="project" value="UniProtKB-KW"/>
</dbReference>
<proteinExistence type="predicted"/>
<dbReference type="InterPro" id="IPR050951">
    <property type="entry name" value="Retrovirus_Pol_polyprotein"/>
</dbReference>
<evidence type="ECO:0000313" key="5">
    <source>
        <dbReference type="Proteomes" id="UP000235388"/>
    </source>
</evidence>
<dbReference type="InterPro" id="IPR043502">
    <property type="entry name" value="DNA/RNA_pol_sf"/>
</dbReference>
<evidence type="ECO:0000259" key="3">
    <source>
        <dbReference type="Pfam" id="PF17919"/>
    </source>
</evidence>
<name>A0A2N5VBL6_9BASI</name>
<keyword evidence="1" id="KW-0511">Multifunctional enzyme</keyword>
<dbReference type="SUPFAM" id="SSF56672">
    <property type="entry name" value="DNA/RNA polymerases"/>
    <property type="match status" value="1"/>
</dbReference>
<dbReference type="PANTHER" id="PTHR37984:SF5">
    <property type="entry name" value="PROTEIN NYNRIN-LIKE"/>
    <property type="match status" value="1"/>
</dbReference>
<protein>
    <recommendedName>
        <fullName evidence="3">Reverse transcriptase/retrotransposon-derived protein RNase H-like domain-containing protein</fullName>
    </recommendedName>
</protein>
<evidence type="ECO:0000313" key="4">
    <source>
        <dbReference type="EMBL" id="PLW47375.1"/>
    </source>
</evidence>
<sequence>MDKKDFKWGNTEEAAFNNIKRTMTSLPCLKNIDYKSSDPLWLITDASGSGLGAALFQGREWKKVSPIAYESHLMTPTEKNYLRNLSRFQALWTEFLADFDLQFNYIKGEENSVANALLRKNLGDESEQITNNSVACVAALSMSTASISPALRSKIVAGYLLDPWCQALQQVLDLRDDCLNINGLIIIEGPLLVPNTDWSSQECSQKWSGSMELPGGPSTWAQPHPPMNTIPCQAILKKSFPISNCLSPQNNFKNHPPTLVGNRTPLVREGTSTVTLSGHFLSTTFGHLTPSLPPAQSPGKQGRAIRPIRTQGMA</sequence>
<dbReference type="AlphaFoldDB" id="A0A2N5VBL6"/>